<dbReference type="Proteomes" id="UP000475862">
    <property type="component" value="Unassembled WGS sequence"/>
</dbReference>
<feature type="transmembrane region" description="Helical" evidence="1">
    <location>
        <begin position="85"/>
        <end position="105"/>
    </location>
</feature>
<keyword evidence="1" id="KW-1133">Transmembrane helix</keyword>
<name>A0A6G0U7K4_APHGL</name>
<comment type="caution">
    <text evidence="2">The sequence shown here is derived from an EMBL/GenBank/DDBJ whole genome shotgun (WGS) entry which is preliminary data.</text>
</comment>
<organism evidence="2 3">
    <name type="scientific">Aphis glycines</name>
    <name type="common">Soybean aphid</name>
    <dbReference type="NCBI Taxonomy" id="307491"/>
    <lineage>
        <taxon>Eukaryota</taxon>
        <taxon>Metazoa</taxon>
        <taxon>Ecdysozoa</taxon>
        <taxon>Arthropoda</taxon>
        <taxon>Hexapoda</taxon>
        <taxon>Insecta</taxon>
        <taxon>Pterygota</taxon>
        <taxon>Neoptera</taxon>
        <taxon>Paraneoptera</taxon>
        <taxon>Hemiptera</taxon>
        <taxon>Sternorrhyncha</taxon>
        <taxon>Aphidomorpha</taxon>
        <taxon>Aphidoidea</taxon>
        <taxon>Aphididae</taxon>
        <taxon>Aphidini</taxon>
        <taxon>Aphis</taxon>
        <taxon>Aphis</taxon>
    </lineage>
</organism>
<sequence length="224" mass="27275">MENLVFNFQLLTTLYLYNNFYELYLPNNLQIFMVLTNFCQITFDYFCFKFSSILTRPKNVIDTSKKNSQKNQKFQLFINSSKKKMPIYIIIIYSPIIYIIDPFFYTHARKNVNTSKCYDFSTTKLLANFRDFEIFRKKIRTFHKEPCIKFSSCFCYPTFFHQHFKKKFQKNQKLLLSINNSKKLQPYTKNRFVQKLVLRKNSRFPSLFFCFSRIFGKLLENDYF</sequence>
<accession>A0A6G0U7K4</accession>
<dbReference type="AlphaFoldDB" id="A0A6G0U7K4"/>
<keyword evidence="1" id="KW-0472">Membrane</keyword>
<dbReference type="EMBL" id="VYZN01000002">
    <property type="protein sequence ID" value="KAE9544262.1"/>
    <property type="molecule type" value="Genomic_DNA"/>
</dbReference>
<evidence type="ECO:0000256" key="1">
    <source>
        <dbReference type="SAM" id="Phobius"/>
    </source>
</evidence>
<evidence type="ECO:0000313" key="2">
    <source>
        <dbReference type="EMBL" id="KAE9544262.1"/>
    </source>
</evidence>
<reference evidence="2 3" key="1">
    <citation type="submission" date="2019-08" db="EMBL/GenBank/DDBJ databases">
        <title>The genome of the soybean aphid Biotype 1, its phylome, world population structure and adaptation to the North American continent.</title>
        <authorList>
            <person name="Giordano R."/>
            <person name="Donthu R.K."/>
            <person name="Hernandez A.G."/>
            <person name="Wright C.L."/>
            <person name="Zimin A.V."/>
        </authorList>
    </citation>
    <scope>NUCLEOTIDE SEQUENCE [LARGE SCALE GENOMIC DNA]</scope>
    <source>
        <tissue evidence="2">Whole aphids</tissue>
    </source>
</reference>
<keyword evidence="1" id="KW-0812">Transmembrane</keyword>
<protein>
    <submittedName>
        <fullName evidence="2">Uncharacterized protein</fullName>
    </submittedName>
</protein>
<proteinExistence type="predicted"/>
<evidence type="ECO:0000313" key="3">
    <source>
        <dbReference type="Proteomes" id="UP000475862"/>
    </source>
</evidence>
<gene>
    <name evidence="2" type="ORF">AGLY_001441</name>
</gene>
<keyword evidence="3" id="KW-1185">Reference proteome</keyword>